<dbReference type="PANTHER" id="PTHR22912:SF151">
    <property type="entry name" value="DIHYDROLIPOYL DEHYDROGENASE, MITOCHONDRIAL"/>
    <property type="match status" value="1"/>
</dbReference>
<dbReference type="InterPro" id="IPR036188">
    <property type="entry name" value="FAD/NAD-bd_sf"/>
</dbReference>
<dbReference type="EC" id="1.8.1.4" evidence="8"/>
<comment type="miscellaneous">
    <text evidence="8">The active site is a redox-active disulfide bond.</text>
</comment>
<dbReference type="PANTHER" id="PTHR22912">
    <property type="entry name" value="DISULFIDE OXIDOREDUCTASE"/>
    <property type="match status" value="1"/>
</dbReference>
<name>A0A2P6N219_9EUKA</name>
<evidence type="ECO:0000256" key="3">
    <source>
        <dbReference type="ARBA" id="ARBA00022827"/>
    </source>
</evidence>
<feature type="region of interest" description="Disordered" evidence="9">
    <location>
        <begin position="1197"/>
        <end position="1216"/>
    </location>
</feature>
<dbReference type="PROSITE" id="PS00076">
    <property type="entry name" value="PYRIDINE_REDOX_1"/>
    <property type="match status" value="1"/>
</dbReference>
<protein>
    <recommendedName>
        <fullName evidence="8">Dihydrolipoyl dehydrogenase</fullName>
        <ecNumber evidence="8">1.8.1.4</ecNumber>
    </recommendedName>
</protein>
<dbReference type="Pfam" id="PF02852">
    <property type="entry name" value="Pyr_redox_dim"/>
    <property type="match status" value="1"/>
</dbReference>
<gene>
    <name evidence="13" type="ORF">PROFUN_14101</name>
</gene>
<keyword evidence="2 8" id="KW-0285">Flavoprotein</keyword>
<evidence type="ECO:0000259" key="12">
    <source>
        <dbReference type="Pfam" id="PF13229"/>
    </source>
</evidence>
<evidence type="ECO:0000256" key="9">
    <source>
        <dbReference type="SAM" id="MobiDB-lite"/>
    </source>
</evidence>
<evidence type="ECO:0000256" key="7">
    <source>
        <dbReference type="ARBA" id="ARBA00023284"/>
    </source>
</evidence>
<dbReference type="InterPro" id="IPR050151">
    <property type="entry name" value="Class-I_Pyr_Nuc-Dis_Oxidored"/>
</dbReference>
<dbReference type="PRINTS" id="PR00411">
    <property type="entry name" value="PNDRDTASEI"/>
</dbReference>
<dbReference type="Pfam" id="PF13229">
    <property type="entry name" value="Beta_helix"/>
    <property type="match status" value="1"/>
</dbReference>
<dbReference type="InterPro" id="IPR012334">
    <property type="entry name" value="Pectin_lyas_fold"/>
</dbReference>
<dbReference type="GO" id="GO:0005739">
    <property type="term" value="C:mitochondrion"/>
    <property type="evidence" value="ECO:0007669"/>
    <property type="project" value="TreeGrafter"/>
</dbReference>
<dbReference type="InterPro" id="IPR022441">
    <property type="entry name" value="Para_beta_helix_rpt-2"/>
</dbReference>
<dbReference type="GO" id="GO:0050660">
    <property type="term" value="F:flavin adenine dinucleotide binding"/>
    <property type="evidence" value="ECO:0007669"/>
    <property type="project" value="InterPro"/>
</dbReference>
<evidence type="ECO:0000256" key="5">
    <source>
        <dbReference type="ARBA" id="ARBA00023027"/>
    </source>
</evidence>
<dbReference type="PRINTS" id="PR00368">
    <property type="entry name" value="FADPNR"/>
</dbReference>
<dbReference type="GO" id="GO:0004148">
    <property type="term" value="F:dihydrolipoyl dehydrogenase (NADH) activity"/>
    <property type="evidence" value="ECO:0007669"/>
    <property type="project" value="UniProtKB-EC"/>
</dbReference>
<organism evidence="13 14">
    <name type="scientific">Planoprotostelium fungivorum</name>
    <dbReference type="NCBI Taxonomy" id="1890364"/>
    <lineage>
        <taxon>Eukaryota</taxon>
        <taxon>Amoebozoa</taxon>
        <taxon>Evosea</taxon>
        <taxon>Variosea</taxon>
        <taxon>Cavosteliida</taxon>
        <taxon>Cavosteliaceae</taxon>
        <taxon>Planoprotostelium</taxon>
    </lineage>
</organism>
<keyword evidence="5 8" id="KW-0520">NAD</keyword>
<dbReference type="SMART" id="SM00710">
    <property type="entry name" value="PbH1"/>
    <property type="match status" value="6"/>
</dbReference>
<keyword evidence="6" id="KW-1015">Disulfide bond</keyword>
<dbReference type="InterPro" id="IPR016156">
    <property type="entry name" value="FAD/NAD-linked_Rdtase_dimer_sf"/>
</dbReference>
<dbReference type="Gene3D" id="3.30.390.30">
    <property type="match status" value="1"/>
</dbReference>
<comment type="similarity">
    <text evidence="1 8">Belongs to the class-I pyridine nucleotide-disulfide oxidoreductase family.</text>
</comment>
<evidence type="ECO:0000256" key="1">
    <source>
        <dbReference type="ARBA" id="ARBA00007532"/>
    </source>
</evidence>
<dbReference type="OrthoDB" id="361797at2759"/>
<evidence type="ECO:0000259" key="10">
    <source>
        <dbReference type="Pfam" id="PF02852"/>
    </source>
</evidence>
<dbReference type="InterPro" id="IPR004099">
    <property type="entry name" value="Pyr_nucl-diS_OxRdtase_dimer"/>
</dbReference>
<keyword evidence="14" id="KW-1185">Reference proteome</keyword>
<dbReference type="Pfam" id="PF07992">
    <property type="entry name" value="Pyr_redox_2"/>
    <property type="match status" value="1"/>
</dbReference>
<dbReference type="NCBIfam" id="TIGR01350">
    <property type="entry name" value="lipoamide_DH"/>
    <property type="match status" value="1"/>
</dbReference>
<evidence type="ECO:0000313" key="13">
    <source>
        <dbReference type="EMBL" id="PRP77981.1"/>
    </source>
</evidence>
<dbReference type="NCBIfam" id="TIGR03804">
    <property type="entry name" value="para_beta_helix"/>
    <property type="match status" value="1"/>
</dbReference>
<dbReference type="InterPro" id="IPR039448">
    <property type="entry name" value="Beta_helix"/>
</dbReference>
<dbReference type="InterPro" id="IPR006626">
    <property type="entry name" value="PbH1"/>
</dbReference>
<feature type="domain" description="Pyridine nucleotide-disulphide oxidoreductase dimerisation" evidence="10">
    <location>
        <begin position="405"/>
        <end position="514"/>
    </location>
</feature>
<dbReference type="Gene3D" id="2.160.20.10">
    <property type="entry name" value="Single-stranded right-handed beta-helix, Pectin lyase-like"/>
    <property type="match status" value="1"/>
</dbReference>
<evidence type="ECO:0000256" key="2">
    <source>
        <dbReference type="ARBA" id="ARBA00022630"/>
    </source>
</evidence>
<feature type="compositionally biased region" description="Low complexity" evidence="9">
    <location>
        <begin position="1204"/>
        <end position="1216"/>
    </location>
</feature>
<dbReference type="GO" id="GO:0045252">
    <property type="term" value="C:oxoglutarate dehydrogenase complex"/>
    <property type="evidence" value="ECO:0007669"/>
    <property type="project" value="TreeGrafter"/>
</dbReference>
<evidence type="ECO:0000313" key="14">
    <source>
        <dbReference type="Proteomes" id="UP000241769"/>
    </source>
</evidence>
<dbReference type="FunFam" id="3.30.390.30:FF:000001">
    <property type="entry name" value="Dihydrolipoyl dehydrogenase"/>
    <property type="match status" value="1"/>
</dbReference>
<reference evidence="13 14" key="1">
    <citation type="journal article" date="2018" name="Genome Biol. Evol.">
        <title>Multiple Roots of Fruiting Body Formation in Amoebozoa.</title>
        <authorList>
            <person name="Hillmann F."/>
            <person name="Forbes G."/>
            <person name="Novohradska S."/>
            <person name="Ferling I."/>
            <person name="Riege K."/>
            <person name="Groth M."/>
            <person name="Westermann M."/>
            <person name="Marz M."/>
            <person name="Spaller T."/>
            <person name="Winckler T."/>
            <person name="Schaap P."/>
            <person name="Glockner G."/>
        </authorList>
    </citation>
    <scope>NUCLEOTIDE SEQUENCE [LARGE SCALE GENOMIC DNA]</scope>
    <source>
        <strain evidence="13 14">Jena</strain>
    </source>
</reference>
<dbReference type="InParanoid" id="A0A2P6N219"/>
<dbReference type="Gene3D" id="3.50.50.60">
    <property type="entry name" value="FAD/NAD(P)-binding domain"/>
    <property type="match status" value="2"/>
</dbReference>
<keyword evidence="3 8" id="KW-0274">FAD</keyword>
<keyword evidence="7 8" id="KW-0676">Redox-active center</keyword>
<evidence type="ECO:0000256" key="6">
    <source>
        <dbReference type="ARBA" id="ARBA00023157"/>
    </source>
</evidence>
<feature type="domain" description="FAD/NAD(P)-binding" evidence="11">
    <location>
        <begin position="60"/>
        <end position="385"/>
    </location>
</feature>
<dbReference type="Proteomes" id="UP000241769">
    <property type="component" value="Unassembled WGS sequence"/>
</dbReference>
<keyword evidence="4 8" id="KW-0560">Oxidoreductase</keyword>
<dbReference type="EMBL" id="MDYQ01000248">
    <property type="protein sequence ID" value="PRP77981.1"/>
    <property type="molecule type" value="Genomic_DNA"/>
</dbReference>
<accession>A0A2P6N219</accession>
<dbReference type="InterPro" id="IPR011050">
    <property type="entry name" value="Pectin_lyase_fold/virulence"/>
</dbReference>
<dbReference type="GO" id="GO:0006103">
    <property type="term" value="P:2-oxoglutarate metabolic process"/>
    <property type="evidence" value="ECO:0007669"/>
    <property type="project" value="TreeGrafter"/>
</dbReference>
<dbReference type="SUPFAM" id="SSF51126">
    <property type="entry name" value="Pectin lyase-like"/>
    <property type="match status" value="1"/>
</dbReference>
<sequence>MVKQNRFNLEKMLIERPTIPVVCHTVLSDSLLVLPALMSPNLLAHRPIHRRFFSTAVEQDVVIIGGGPGGYVAAIKAAQLGLKTTCVEFRGKLGGTCLNVGCIPSKALLTATHKYEEAKHDFAKMGIMVDGISVDLPTLMKTKETRVTGLTSGIEGLFRKNKVTYAKGKGVITGPNEVRVDMPDGTNQVIKAKNIVIATGSDVATPPTLKIDEKTIVSSTGALSLPTIPKKMIVVGGGVIGLELGSVWKRLGAEVTVVEFTGRIAAGADAELAKEFQKVLTKQGIKFILNAKVTSAEPQASGGARVKIEDAKGGNEQVLDVDVVLVSVGRRPFTDGLGLKEVGVKTNEKGVVLVDSTFKTNIPSIRAIGDVIPGPMLAHKAEEEGIACVEDIAHPGSGHVNYNAIPSVIYTWPEVAWVGQTEEELKQSGTKYAVGKFPFKANSRARANGDDDGFVKVLTDKDTDKIIGAHIIGPSAGDLISELVLGIEYGASSEDIARTCHAHPTLSEAVKEAAMNAHDQRNILGTRRHNNNPILSASTMRTAAYTLVLLWTSLLFTTAINIDVYVDPIGNDTNSGLVSSSPLRSLPAAQILSRSILSKGNTTTVHLAGGTFLLDATMSFTPADSGLSREQPSRWLGSTSNLTRVLGAKIVRSSDVGPVTDGYALKTIPSAVLSQVRQINLTALGITNWKNVELFIGGLPQHLARYPNQEPNAYIVATQMPANQTFQWNASSEERKKLTAWSAQIVKLNDVMAHAYFYYNWSDSRVSIISASDNGSVTFAYTNQMRASGKFFVYNVLSELDEAGEYYISPQGLLFFMATGGQEVLLSITSDLVSLRNVNNLMWSNVQIGVTQGSAVSGAGNNITLSRLLAGNSRSTAVYVNGYNNTVDSCEVTGSGAAGIYISGGSVYNLTNANSRVTNCKVHDNNRWTFTYQPAINTAGCGIQVDHNLLYNGPHNGLLFSGNNHLWEGNVIRNFTYDSDDSGVMYCGRSWASRGNVIRNNFFGPSQQMEFMVEAIYLDDKFSSVTIEGNIITGNIKGIHMGGGRDNTIRGNLFLGCPLGCLDIRQRFLSPTSAGVNKTLYDSVTNNPYQSPPWSTQYPQLVNIFKGDPYLPLGNVIDNNVVFSADKNMAVTLDPLYLNVTRTYWSNSTQGHFVNTPQGIDPANFQMLSSSPAVLAGFPAPDTSDMGLTDASSVGPLYPSNEASTSTSTTTTTQSGSGAAMMADFQHSVKRVVPEALFASFCSEDHVFHRVPLRSTCKLWKDVVDGFTDWLTDDDLLLAVRGCKVDSVRFLLARRGLDPRVDPSVRKQEAIKKASSEGHAMTVQLLLTDPRVDPSANHQEAIRRASYEGKGQQQIATQRECGSQSKILTEINHRKFGMVRLDP</sequence>
<dbReference type="SUPFAM" id="SSF55424">
    <property type="entry name" value="FAD/NAD-linked reductases, dimerisation (C-terminal) domain"/>
    <property type="match status" value="1"/>
</dbReference>
<feature type="domain" description="Right handed beta helix" evidence="12">
    <location>
        <begin position="864"/>
        <end position="1054"/>
    </location>
</feature>
<dbReference type="SUPFAM" id="SSF51905">
    <property type="entry name" value="FAD/NAD(P)-binding domain"/>
    <property type="match status" value="1"/>
</dbReference>
<dbReference type="InterPro" id="IPR023753">
    <property type="entry name" value="FAD/NAD-binding_dom"/>
</dbReference>
<dbReference type="InterPro" id="IPR006258">
    <property type="entry name" value="Lipoamide_DH"/>
</dbReference>
<evidence type="ECO:0000256" key="4">
    <source>
        <dbReference type="ARBA" id="ARBA00023002"/>
    </source>
</evidence>
<dbReference type="InterPro" id="IPR012999">
    <property type="entry name" value="Pyr_OxRdtase_I_AS"/>
</dbReference>
<comment type="cofactor">
    <cofactor evidence="8">
        <name>FAD</name>
        <dbReference type="ChEBI" id="CHEBI:57692"/>
    </cofactor>
    <text evidence="8">Binds 1 FAD per subunit.</text>
</comment>
<comment type="caution">
    <text evidence="13">The sequence shown here is derived from an EMBL/GenBank/DDBJ whole genome shotgun (WGS) entry which is preliminary data.</text>
</comment>
<dbReference type="STRING" id="1890364.A0A2P6N219"/>
<evidence type="ECO:0000256" key="8">
    <source>
        <dbReference type="RuleBase" id="RU003692"/>
    </source>
</evidence>
<dbReference type="FunFam" id="3.50.50.60:FF:000001">
    <property type="entry name" value="Dihydrolipoyl dehydrogenase, mitochondrial"/>
    <property type="match status" value="1"/>
</dbReference>
<proteinExistence type="inferred from homology"/>
<evidence type="ECO:0000259" key="11">
    <source>
        <dbReference type="Pfam" id="PF07992"/>
    </source>
</evidence>
<comment type="catalytic activity">
    <reaction evidence="8">
        <text>N(6)-[(R)-dihydrolipoyl]-L-lysyl-[protein] + NAD(+) = N(6)-[(R)-lipoyl]-L-lysyl-[protein] + NADH + H(+)</text>
        <dbReference type="Rhea" id="RHEA:15045"/>
        <dbReference type="Rhea" id="RHEA-COMP:10474"/>
        <dbReference type="Rhea" id="RHEA-COMP:10475"/>
        <dbReference type="ChEBI" id="CHEBI:15378"/>
        <dbReference type="ChEBI" id="CHEBI:57540"/>
        <dbReference type="ChEBI" id="CHEBI:57945"/>
        <dbReference type="ChEBI" id="CHEBI:83099"/>
        <dbReference type="ChEBI" id="CHEBI:83100"/>
        <dbReference type="EC" id="1.8.1.4"/>
    </reaction>
</comment>